<keyword evidence="7" id="KW-0808">Transferase</keyword>
<comment type="pathway">
    <text evidence="3">Protein modification; protein ubiquitination.</text>
</comment>
<dbReference type="OrthoDB" id="3838338at2759"/>
<feature type="compositionally biased region" description="Acidic residues" evidence="13">
    <location>
        <begin position="97"/>
        <end position="111"/>
    </location>
</feature>
<evidence type="ECO:0000259" key="14">
    <source>
        <dbReference type="PROSITE" id="PS50089"/>
    </source>
</evidence>
<dbReference type="InterPro" id="IPR056437">
    <property type="entry name" value="Znf-C2H2_ZNF598/HEL2"/>
</dbReference>
<dbReference type="PANTHER" id="PTHR22938:SF0">
    <property type="entry name" value="E3 UBIQUITIN-PROTEIN LIGASE ZNF598"/>
    <property type="match status" value="1"/>
</dbReference>
<evidence type="ECO:0000256" key="2">
    <source>
        <dbReference type="ARBA" id="ARBA00004496"/>
    </source>
</evidence>
<dbReference type="InterPro" id="IPR041888">
    <property type="entry name" value="RING-HC_ZNF598/HEL2"/>
</dbReference>
<evidence type="ECO:0000256" key="6">
    <source>
        <dbReference type="ARBA" id="ARBA00022553"/>
    </source>
</evidence>
<comment type="subcellular location">
    <subcellularLocation>
        <location evidence="2">Cytoplasm</location>
    </subcellularLocation>
</comment>
<feature type="region of interest" description="Disordered" evidence="13">
    <location>
        <begin position="645"/>
        <end position="762"/>
    </location>
</feature>
<dbReference type="STRING" id="4829.A0A168PK56"/>
<evidence type="ECO:0000256" key="9">
    <source>
        <dbReference type="ARBA" id="ARBA00022771"/>
    </source>
</evidence>
<keyword evidence="10" id="KW-0862">Zinc</keyword>
<feature type="compositionally biased region" description="Low complexity" evidence="13">
    <location>
        <begin position="650"/>
        <end position="676"/>
    </location>
</feature>
<evidence type="ECO:0000313" key="16">
    <source>
        <dbReference type="Proteomes" id="UP000078561"/>
    </source>
</evidence>
<dbReference type="InterPro" id="IPR013083">
    <property type="entry name" value="Znf_RING/FYVE/PHD"/>
</dbReference>
<evidence type="ECO:0000313" key="15">
    <source>
        <dbReference type="EMBL" id="SAM02537.1"/>
    </source>
</evidence>
<feature type="region of interest" description="Disordered" evidence="13">
    <location>
        <begin position="1"/>
        <end position="111"/>
    </location>
</feature>
<feature type="region of interest" description="Disordered" evidence="13">
    <location>
        <begin position="373"/>
        <end position="509"/>
    </location>
</feature>
<gene>
    <name evidence="15" type="primary">ABSGL_08338.1 scaffold 10076</name>
</gene>
<organism evidence="15">
    <name type="scientific">Absidia glauca</name>
    <name type="common">Pin mould</name>
    <dbReference type="NCBI Taxonomy" id="4829"/>
    <lineage>
        <taxon>Eukaryota</taxon>
        <taxon>Fungi</taxon>
        <taxon>Fungi incertae sedis</taxon>
        <taxon>Mucoromycota</taxon>
        <taxon>Mucoromycotina</taxon>
        <taxon>Mucoromycetes</taxon>
        <taxon>Mucorales</taxon>
        <taxon>Cunninghamellaceae</taxon>
        <taxon>Absidia</taxon>
    </lineage>
</organism>
<dbReference type="CDD" id="cd16615">
    <property type="entry name" value="RING-HC_ZNF598"/>
    <property type="match status" value="1"/>
</dbReference>
<dbReference type="FunCoup" id="A0A168PK56">
    <property type="interactions" value="102"/>
</dbReference>
<feature type="compositionally biased region" description="Polar residues" evidence="13">
    <location>
        <begin position="1"/>
        <end position="31"/>
    </location>
</feature>
<dbReference type="EC" id="2.3.2.27" evidence="4"/>
<dbReference type="GO" id="GO:0072344">
    <property type="term" value="P:rescue of stalled ribosome"/>
    <property type="evidence" value="ECO:0007669"/>
    <property type="project" value="InterPro"/>
</dbReference>
<evidence type="ECO:0000256" key="1">
    <source>
        <dbReference type="ARBA" id="ARBA00000900"/>
    </source>
</evidence>
<comment type="similarity">
    <text evidence="11">Belongs to the ZNF598/HEL2 family.</text>
</comment>
<protein>
    <recommendedName>
        <fullName evidence="4">RING-type E3 ubiquitin transferase</fullName>
        <ecNumber evidence="4">2.3.2.27</ecNumber>
    </recommendedName>
</protein>
<dbReference type="GO" id="GO:0005737">
    <property type="term" value="C:cytoplasm"/>
    <property type="evidence" value="ECO:0007669"/>
    <property type="project" value="UniProtKB-SubCell"/>
</dbReference>
<keyword evidence="8" id="KW-0479">Metal-binding</keyword>
<feature type="compositionally biased region" description="Low complexity" evidence="13">
    <location>
        <begin position="691"/>
        <end position="703"/>
    </location>
</feature>
<keyword evidence="6" id="KW-0597">Phosphoprotein</keyword>
<keyword evidence="5" id="KW-0963">Cytoplasm</keyword>
<dbReference type="OMA" id="VFTHEHT"/>
<keyword evidence="16" id="KW-1185">Reference proteome</keyword>
<dbReference type="InterPro" id="IPR057634">
    <property type="entry name" value="PAH_ZNF598/HEL2"/>
</dbReference>
<dbReference type="InParanoid" id="A0A168PK56"/>
<evidence type="ECO:0000256" key="11">
    <source>
        <dbReference type="ARBA" id="ARBA00035113"/>
    </source>
</evidence>
<feature type="compositionally biased region" description="Polar residues" evidence="13">
    <location>
        <begin position="737"/>
        <end position="751"/>
    </location>
</feature>
<feature type="domain" description="RING-type" evidence="14">
    <location>
        <begin position="116"/>
        <end position="156"/>
    </location>
</feature>
<reference evidence="15" key="1">
    <citation type="submission" date="2016-04" db="EMBL/GenBank/DDBJ databases">
        <authorList>
            <person name="Evans L.H."/>
            <person name="Alamgir A."/>
            <person name="Owens N."/>
            <person name="Weber N.D."/>
            <person name="Virtaneva K."/>
            <person name="Barbian K."/>
            <person name="Babar A."/>
            <person name="Rosenke K."/>
        </authorList>
    </citation>
    <scope>NUCLEOTIDE SEQUENCE [LARGE SCALE GENOMIC DNA]</scope>
    <source>
        <strain evidence="15">CBS 101.48</strain>
    </source>
</reference>
<dbReference type="SUPFAM" id="SSF57850">
    <property type="entry name" value="RING/U-box"/>
    <property type="match status" value="1"/>
</dbReference>
<feature type="compositionally biased region" description="Polar residues" evidence="13">
    <location>
        <begin position="413"/>
        <end position="434"/>
    </location>
</feature>
<dbReference type="PANTHER" id="PTHR22938">
    <property type="entry name" value="ZINC FINGER PROTEIN 598"/>
    <property type="match status" value="1"/>
</dbReference>
<dbReference type="Gene3D" id="3.30.40.10">
    <property type="entry name" value="Zinc/RING finger domain, C3HC4 (zinc finger)"/>
    <property type="match status" value="1"/>
</dbReference>
<dbReference type="Pfam" id="PF23230">
    <property type="entry name" value="zf-C2H2_13"/>
    <property type="match status" value="1"/>
</dbReference>
<evidence type="ECO:0000256" key="13">
    <source>
        <dbReference type="SAM" id="MobiDB-lite"/>
    </source>
</evidence>
<dbReference type="InterPro" id="IPR044288">
    <property type="entry name" value="ZNF598/HEL2"/>
</dbReference>
<evidence type="ECO:0000256" key="5">
    <source>
        <dbReference type="ARBA" id="ARBA00022490"/>
    </source>
</evidence>
<feature type="compositionally biased region" description="Low complexity" evidence="13">
    <location>
        <begin position="619"/>
        <end position="630"/>
    </location>
</feature>
<name>A0A168PK56_ABSGL</name>
<dbReference type="Proteomes" id="UP000078561">
    <property type="component" value="Unassembled WGS sequence"/>
</dbReference>
<dbReference type="SMART" id="SM00355">
    <property type="entry name" value="ZnF_C2H2"/>
    <property type="match status" value="4"/>
</dbReference>
<dbReference type="InterPro" id="IPR001841">
    <property type="entry name" value="Znf_RING"/>
</dbReference>
<accession>A0A168PK56</accession>
<sequence>MESTSQNSTTAVPTNNQGTSTAPSTNATDSSTHVKKQTRPPRHSNNKKNQDDKKPHEKKTNGDAAPRRPRKKKETPKTDTPANGSTNLGAMKKDASDPIDEDNNDDDEDDDEDDACFICTEPIVTYAVSACNHRTCHLCALRLRALYHTKNCVYCNTEQKTMIFTKDPTKPFEAFTKKDIFYVDRKLDIRFEDKLTHQDTVLLLQYNCPEPNCDVACSGWGELKKHTNKEHHLVLCDLCTKNKKIFAHEHTLYTPAQLNKHYKAGDKEALNKEDDDSGFKGHPECHFCRQSFYGDDELFVHCRDKHEQCHICVRNGVRHEYYADYNGLEKHFKKEHYLCMYRECLDKKFIVFDTDLDLKAHEVETHGASGRVDLHFEYGSRPGETGRGKGKPKIQQQQQQRHQESSASASASPTPALTSTDFPSINGSPSSSERTVPGQPKKSRQNDKQGPNARLQKPKGFGSLSTNNEEQWPGLGQAPSSGPGSATASPSSSSTTTATPKEPDTKQRHAEVLQKLGRLLNGPQAVERFRALTTAYRNNSLDGPGYVGEIINLCGNDSTKAGTILKDVEDLMDSQEKKRDVMRAWRNAQANMQNFPALAPLDNRTGTQGTSQRVLVIKGGSTRVGGTRTTSKSKAGVWDRVANAAAHGAPSSSQGSSPRGSPVSSRPSSPMSFPTPQLNRTKTAWAGTGASSPSSQSSQSSSPAVKDDFPAMATQQFPSLPSSGSSRRTHPTVLNMRRNNNSGSAWSPSSDRYSDYDFESTDDNTEVVSVDKKKKGKKGKQVLFRVGL</sequence>
<evidence type="ECO:0000256" key="8">
    <source>
        <dbReference type="ARBA" id="ARBA00022723"/>
    </source>
</evidence>
<dbReference type="Pfam" id="PF23202">
    <property type="entry name" value="PAH_ZNF598"/>
    <property type="match status" value="1"/>
</dbReference>
<dbReference type="GO" id="GO:0008270">
    <property type="term" value="F:zinc ion binding"/>
    <property type="evidence" value="ECO:0007669"/>
    <property type="project" value="UniProtKB-KW"/>
</dbReference>
<feature type="compositionally biased region" description="Basic and acidic residues" evidence="13">
    <location>
        <begin position="48"/>
        <end position="61"/>
    </location>
</feature>
<feature type="compositionally biased region" description="Low complexity" evidence="13">
    <location>
        <begin position="395"/>
        <end position="412"/>
    </location>
</feature>
<feature type="compositionally biased region" description="Basic residues" evidence="13">
    <location>
        <begin position="33"/>
        <end position="46"/>
    </location>
</feature>
<feature type="region of interest" description="Disordered" evidence="13">
    <location>
        <begin position="618"/>
        <end position="637"/>
    </location>
</feature>
<dbReference type="GO" id="GO:0016567">
    <property type="term" value="P:protein ubiquitination"/>
    <property type="evidence" value="ECO:0007669"/>
    <property type="project" value="TreeGrafter"/>
</dbReference>
<evidence type="ECO:0000256" key="12">
    <source>
        <dbReference type="PROSITE-ProRule" id="PRU00175"/>
    </source>
</evidence>
<dbReference type="PROSITE" id="PS50089">
    <property type="entry name" value="ZF_RING_2"/>
    <property type="match status" value="1"/>
</dbReference>
<dbReference type="GO" id="GO:0043022">
    <property type="term" value="F:ribosome binding"/>
    <property type="evidence" value="ECO:0007669"/>
    <property type="project" value="TreeGrafter"/>
</dbReference>
<dbReference type="Pfam" id="PF25447">
    <property type="entry name" value="RING_ZNF598"/>
    <property type="match status" value="1"/>
</dbReference>
<evidence type="ECO:0000256" key="10">
    <source>
        <dbReference type="ARBA" id="ARBA00022833"/>
    </source>
</evidence>
<dbReference type="EMBL" id="LT553919">
    <property type="protein sequence ID" value="SAM02537.1"/>
    <property type="molecule type" value="Genomic_DNA"/>
</dbReference>
<dbReference type="GO" id="GO:0061630">
    <property type="term" value="F:ubiquitin protein ligase activity"/>
    <property type="evidence" value="ECO:0007669"/>
    <property type="project" value="UniProtKB-EC"/>
</dbReference>
<dbReference type="PROSITE" id="PS00028">
    <property type="entry name" value="ZINC_FINGER_C2H2_1"/>
    <property type="match status" value="1"/>
</dbReference>
<feature type="compositionally biased region" description="Polar residues" evidence="13">
    <location>
        <begin position="713"/>
        <end position="726"/>
    </location>
</feature>
<evidence type="ECO:0000256" key="3">
    <source>
        <dbReference type="ARBA" id="ARBA00004906"/>
    </source>
</evidence>
<feature type="compositionally biased region" description="Low complexity" evidence="13">
    <location>
        <begin position="478"/>
        <end position="500"/>
    </location>
</feature>
<dbReference type="InterPro" id="IPR013087">
    <property type="entry name" value="Znf_C2H2_type"/>
</dbReference>
<evidence type="ECO:0000256" key="7">
    <source>
        <dbReference type="ARBA" id="ARBA00022679"/>
    </source>
</evidence>
<evidence type="ECO:0000256" key="4">
    <source>
        <dbReference type="ARBA" id="ARBA00012483"/>
    </source>
</evidence>
<proteinExistence type="inferred from homology"/>
<dbReference type="AlphaFoldDB" id="A0A168PK56"/>
<comment type="catalytic activity">
    <reaction evidence="1">
        <text>S-ubiquitinyl-[E2 ubiquitin-conjugating enzyme]-L-cysteine + [acceptor protein]-L-lysine = [E2 ubiquitin-conjugating enzyme]-L-cysteine + N(6)-ubiquitinyl-[acceptor protein]-L-lysine.</text>
        <dbReference type="EC" id="2.3.2.27"/>
    </reaction>
</comment>
<keyword evidence="9 12" id="KW-0863">Zinc-finger</keyword>